<reference evidence="1 2" key="1">
    <citation type="submission" date="2017-01" db="EMBL/GenBank/DDBJ databases">
        <title>Genome Sequencing of a Marine Spirillum, Oceanospirillum multiglobuliferum ATCC 33336, from Japan.</title>
        <authorList>
            <person name="Carney J.G."/>
            <person name="Trachtenberg A.M."/>
            <person name="Rheaume B.A."/>
            <person name="Linnane J.D."/>
            <person name="Pitts N.L."/>
            <person name="Mykles D.L."/>
            <person name="Maclea K.S."/>
        </authorList>
    </citation>
    <scope>NUCLEOTIDE SEQUENCE [LARGE SCALE GENOMIC DNA]</scope>
    <source>
        <strain evidence="1 2">ATCC 33336</strain>
    </source>
</reference>
<evidence type="ECO:0000313" key="1">
    <source>
        <dbReference type="EMBL" id="OPX53914.1"/>
    </source>
</evidence>
<organism evidence="1 2">
    <name type="scientific">Oceanospirillum multiglobuliferum</name>
    <dbReference type="NCBI Taxonomy" id="64969"/>
    <lineage>
        <taxon>Bacteria</taxon>
        <taxon>Pseudomonadati</taxon>
        <taxon>Pseudomonadota</taxon>
        <taxon>Gammaproteobacteria</taxon>
        <taxon>Oceanospirillales</taxon>
        <taxon>Oceanospirillaceae</taxon>
        <taxon>Oceanospirillum</taxon>
    </lineage>
</organism>
<protein>
    <submittedName>
        <fullName evidence="1">Cell envelope biogenesis protein OmpA</fullName>
    </submittedName>
</protein>
<dbReference type="AlphaFoldDB" id="A0A1V4T1S5"/>
<comment type="caution">
    <text evidence="1">The sequence shown here is derived from an EMBL/GenBank/DDBJ whole genome shotgun (WGS) entry which is preliminary data.</text>
</comment>
<gene>
    <name evidence="1" type="ORF">BTE48_16975</name>
</gene>
<dbReference type="RefSeq" id="WP_211278179.1">
    <property type="nucleotide sequence ID" value="NZ_MTSM01000248.1"/>
</dbReference>
<dbReference type="EMBL" id="MTSM01000248">
    <property type="protein sequence ID" value="OPX53914.1"/>
    <property type="molecule type" value="Genomic_DNA"/>
</dbReference>
<accession>A0A1V4T1S5</accession>
<dbReference type="Proteomes" id="UP000191418">
    <property type="component" value="Unassembled WGS sequence"/>
</dbReference>
<feature type="non-terminal residue" evidence="1">
    <location>
        <position position="1"/>
    </location>
</feature>
<evidence type="ECO:0000313" key="2">
    <source>
        <dbReference type="Proteomes" id="UP000191418"/>
    </source>
</evidence>
<sequence length="124" mass="13667">LPLNVRDYLPGFYGAPWATSMGGNLVSLLDVRVPSDAGSPIPEPKLQIFKGYKGNAKQKPSFSARVPVNVYRGSEATLYRVFVDGPMQCLDLIVPNQQPLASGNIYYTHRDLDYTATGNFALMR</sequence>
<name>A0A1V4T1S5_9GAMM</name>
<proteinExistence type="predicted"/>
<keyword evidence="2" id="KW-1185">Reference proteome</keyword>